<evidence type="ECO:0000256" key="1">
    <source>
        <dbReference type="SAM" id="MobiDB-lite"/>
    </source>
</evidence>
<sequence>MDAFNIYTGVDKKDFALVWFGGTQNESNFNKKATRRRLEKVAVHEIAEEVKDKATVSSIRYAGTLLKGLSRVVSRKSAHLEKYCFAFNQQLKNMGTPTRKELDKTKKSNKQLFMTFDELLIDDIDVPDVTLLQDRNRASYAEITLREESDFLNPDEFRDMDPADIRPEEIAAGEEWLQILRGLDTWDEYREALAVGEEAPSLTPPIPAPGPDFELDPEQLDPADFEPDKVELAQSRVDPPKTSQASSNPELVAVEENQPDVNIAAAGENTIGTSRTTNEEENNNESVTEEKASCSFGYLLTNSNIQKRRKSKNKTEGLLIDKKISLLDASLDGLSRKGLEDDVSKLTIDQAPFQNFESISLSGGVRGRVLAANRKEIFNRLCSDKFLAEEINLNFKPVELARKAPTRDPFETNSSNRGALSAGLNSEVDAFSSVNVGASSLGNLTEGVHNITIDHASSIGPTKASTPFMPGVSVRTLPEVSLAPIVEDNPFQPPVELPVVDIPKLHDCIDLKEQIRDWLSTDNSWANFHDFCHENSMKRSKAALAFSALMVLLKQGVVDQKQDDSYGPIFVRLL</sequence>
<dbReference type="EMBL" id="FN653050">
    <property type="protein sequence ID" value="CBY10010.1"/>
    <property type="molecule type" value="Genomic_DNA"/>
</dbReference>
<feature type="region of interest" description="Disordered" evidence="1">
    <location>
        <begin position="197"/>
        <end position="223"/>
    </location>
</feature>
<dbReference type="OrthoDB" id="10239013at2759"/>
<dbReference type="Proteomes" id="UP000001307">
    <property type="component" value="Unassembled WGS sequence"/>
</dbReference>
<dbReference type="AlphaFoldDB" id="E4XH62"/>
<organism evidence="4">
    <name type="scientific">Oikopleura dioica</name>
    <name type="common">Tunicate</name>
    <dbReference type="NCBI Taxonomy" id="34765"/>
    <lineage>
        <taxon>Eukaryota</taxon>
        <taxon>Metazoa</taxon>
        <taxon>Chordata</taxon>
        <taxon>Tunicata</taxon>
        <taxon>Appendicularia</taxon>
        <taxon>Copelata</taxon>
        <taxon>Oikopleuridae</taxon>
        <taxon>Oikopleura</taxon>
    </lineage>
</organism>
<feature type="region of interest" description="Disordered" evidence="1">
    <location>
        <begin position="267"/>
        <end position="290"/>
    </location>
</feature>
<dbReference type="InterPro" id="IPR006909">
    <property type="entry name" value="Rad21/Rec8_C_eu"/>
</dbReference>
<evidence type="ECO:0000313" key="5">
    <source>
        <dbReference type="Proteomes" id="UP000001307"/>
    </source>
</evidence>
<keyword evidence="5" id="KW-1185">Reference proteome</keyword>
<dbReference type="Pfam" id="PF04825">
    <property type="entry name" value="Rad21_Rec8_N"/>
    <property type="match status" value="1"/>
</dbReference>
<name>E4XH62_OIKDI</name>
<dbReference type="Pfam" id="PF04824">
    <property type="entry name" value="Rad21_Rec8"/>
    <property type="match status" value="1"/>
</dbReference>
<reference evidence="4" key="1">
    <citation type="journal article" date="2010" name="Science">
        <title>Plasticity of animal genome architecture unmasked by rapid evolution of a pelagic tunicate.</title>
        <authorList>
            <person name="Denoeud F."/>
            <person name="Henriet S."/>
            <person name="Mungpakdee S."/>
            <person name="Aury J.M."/>
            <person name="Da Silva C."/>
            <person name="Brinkmann H."/>
            <person name="Mikhaleva J."/>
            <person name="Olsen L.C."/>
            <person name="Jubin C."/>
            <person name="Canestro C."/>
            <person name="Bouquet J.M."/>
            <person name="Danks G."/>
            <person name="Poulain J."/>
            <person name="Campsteijn C."/>
            <person name="Adamski M."/>
            <person name="Cross I."/>
            <person name="Yadetie F."/>
            <person name="Muffato M."/>
            <person name="Louis A."/>
            <person name="Butcher S."/>
            <person name="Tsagkogeorga G."/>
            <person name="Konrad A."/>
            <person name="Singh S."/>
            <person name="Jensen M.F."/>
            <person name="Cong E.H."/>
            <person name="Eikeseth-Otteraa H."/>
            <person name="Noel B."/>
            <person name="Anthouard V."/>
            <person name="Porcel B.M."/>
            <person name="Kachouri-Lafond R."/>
            <person name="Nishino A."/>
            <person name="Ugolini M."/>
            <person name="Chourrout P."/>
            <person name="Nishida H."/>
            <person name="Aasland R."/>
            <person name="Huzurbazar S."/>
            <person name="Westhof E."/>
            <person name="Delsuc F."/>
            <person name="Lehrach H."/>
            <person name="Reinhardt R."/>
            <person name="Weissenbach J."/>
            <person name="Roy S.W."/>
            <person name="Artiguenave F."/>
            <person name="Postlethwait J.H."/>
            <person name="Manak J.R."/>
            <person name="Thompson E.M."/>
            <person name="Jaillon O."/>
            <person name="Du Pasquier L."/>
            <person name="Boudinot P."/>
            <person name="Liberles D.A."/>
            <person name="Volff J.N."/>
            <person name="Philippe H."/>
            <person name="Lenhard B."/>
            <person name="Roest Crollius H."/>
            <person name="Wincker P."/>
            <person name="Chourrout D."/>
        </authorList>
    </citation>
    <scope>NUCLEOTIDE SEQUENCE [LARGE SCALE GENOMIC DNA]</scope>
</reference>
<proteinExistence type="predicted"/>
<dbReference type="InterPro" id="IPR006910">
    <property type="entry name" value="Rad21_Rec8_N"/>
</dbReference>
<evidence type="ECO:0000259" key="3">
    <source>
        <dbReference type="Pfam" id="PF04825"/>
    </source>
</evidence>
<evidence type="ECO:0008006" key="6">
    <source>
        <dbReference type="Google" id="ProtNLM"/>
    </source>
</evidence>
<feature type="compositionally biased region" description="Acidic residues" evidence="1">
    <location>
        <begin position="213"/>
        <end position="223"/>
    </location>
</feature>
<evidence type="ECO:0000259" key="2">
    <source>
        <dbReference type="Pfam" id="PF04824"/>
    </source>
</evidence>
<feature type="domain" description="Rad21/Rec8-like protein N-terminal" evidence="3">
    <location>
        <begin position="12"/>
        <end position="109"/>
    </location>
</feature>
<dbReference type="InParanoid" id="E4XH62"/>
<protein>
    <recommendedName>
        <fullName evidence="6">Rad21/Rec8-like protein N-terminal domain-containing protein</fullName>
    </recommendedName>
</protein>
<evidence type="ECO:0000313" key="4">
    <source>
        <dbReference type="EMBL" id="CBY10010.1"/>
    </source>
</evidence>
<gene>
    <name evidence="4" type="ORF">GSOID_T00010832001</name>
</gene>
<accession>E4XH62</accession>
<feature type="domain" description="Rad21/Rec8-like protein C-terminal eukaryotic" evidence="2">
    <location>
        <begin position="536"/>
        <end position="573"/>
    </location>
</feature>